<evidence type="ECO:0000256" key="1">
    <source>
        <dbReference type="ARBA" id="ARBA00004141"/>
    </source>
</evidence>
<dbReference type="PROSITE" id="PS50850">
    <property type="entry name" value="MFS"/>
    <property type="match status" value="1"/>
</dbReference>
<dbReference type="SUPFAM" id="SSF103473">
    <property type="entry name" value="MFS general substrate transporter"/>
    <property type="match status" value="1"/>
</dbReference>
<dbReference type="InterPro" id="IPR020846">
    <property type="entry name" value="MFS_dom"/>
</dbReference>
<feature type="transmembrane region" description="Helical" evidence="5">
    <location>
        <begin position="45"/>
        <end position="65"/>
    </location>
</feature>
<evidence type="ECO:0000256" key="3">
    <source>
        <dbReference type="ARBA" id="ARBA00022989"/>
    </source>
</evidence>
<dbReference type="PANTHER" id="PTHR42718">
    <property type="entry name" value="MAJOR FACILITATOR SUPERFAMILY MULTIDRUG TRANSPORTER MFSC"/>
    <property type="match status" value="1"/>
</dbReference>
<feature type="transmembrane region" description="Helical" evidence="5">
    <location>
        <begin position="77"/>
        <end position="100"/>
    </location>
</feature>
<dbReference type="EMBL" id="CP054212">
    <property type="protein sequence ID" value="QKJ87193.1"/>
    <property type="molecule type" value="Genomic_DNA"/>
</dbReference>
<dbReference type="PANTHER" id="PTHR42718:SF39">
    <property type="entry name" value="ACTINORHODIN TRANSPORTER-RELATED"/>
    <property type="match status" value="1"/>
</dbReference>
<keyword evidence="3 5" id="KW-1133">Transmembrane helix</keyword>
<keyword evidence="8" id="KW-1185">Reference proteome</keyword>
<dbReference type="CDD" id="cd17321">
    <property type="entry name" value="MFS_MMR_MDR_like"/>
    <property type="match status" value="1"/>
</dbReference>
<dbReference type="Proteomes" id="UP000505325">
    <property type="component" value="Chromosome"/>
</dbReference>
<reference evidence="7 8" key="1">
    <citation type="submission" date="2020-06" db="EMBL/GenBank/DDBJ databases">
        <title>Genome sequence of Paramixta manurensis strain PD-1.</title>
        <authorList>
            <person name="Lee C.W."/>
            <person name="Kim J."/>
        </authorList>
    </citation>
    <scope>NUCLEOTIDE SEQUENCE [LARGE SCALE GENOMIC DNA]</scope>
    <source>
        <strain evidence="7 8">PD-1</strain>
    </source>
</reference>
<protein>
    <submittedName>
        <fullName evidence="7">MFS transporter</fullName>
    </submittedName>
</protein>
<feature type="transmembrane region" description="Helical" evidence="5">
    <location>
        <begin position="363"/>
        <end position="391"/>
    </location>
</feature>
<dbReference type="GO" id="GO:0016020">
    <property type="term" value="C:membrane"/>
    <property type="evidence" value="ECO:0007669"/>
    <property type="project" value="UniProtKB-SubCell"/>
</dbReference>
<dbReference type="Gene3D" id="1.20.1250.20">
    <property type="entry name" value="MFS general substrate transporter like domains"/>
    <property type="match status" value="1"/>
</dbReference>
<evidence type="ECO:0000256" key="5">
    <source>
        <dbReference type="SAM" id="Phobius"/>
    </source>
</evidence>
<proteinExistence type="predicted"/>
<evidence type="ECO:0000259" key="6">
    <source>
        <dbReference type="PROSITE" id="PS50850"/>
    </source>
</evidence>
<feature type="transmembrane region" description="Helical" evidence="5">
    <location>
        <begin position="106"/>
        <end position="126"/>
    </location>
</feature>
<feature type="transmembrane region" description="Helical" evidence="5">
    <location>
        <begin position="138"/>
        <end position="159"/>
    </location>
</feature>
<keyword evidence="4 5" id="KW-0472">Membrane</keyword>
<dbReference type="GO" id="GO:0022857">
    <property type="term" value="F:transmembrane transporter activity"/>
    <property type="evidence" value="ECO:0007669"/>
    <property type="project" value="InterPro"/>
</dbReference>
<feature type="transmembrane region" description="Helical" evidence="5">
    <location>
        <begin position="198"/>
        <end position="221"/>
    </location>
</feature>
<evidence type="ECO:0000256" key="4">
    <source>
        <dbReference type="ARBA" id="ARBA00023136"/>
    </source>
</evidence>
<dbReference type="InterPro" id="IPR036259">
    <property type="entry name" value="MFS_trans_sf"/>
</dbReference>
<sequence>MMNTSTLGRAGLLVLLSGQLLPLIDFSIVNVALDAMAQTFNASPIQLELIVAIYGIAFAVCLAMGGRFGDNFGRRRVFLAGVWLFALASLLCGIAGSVWVLLVARMLQGAGAALIVPQILATLHVTLSGQRHARAIGLYGGIGGLAFIIGQVLGGFLVGADIGGYGWRSVFLINLPVCLIILLTAHRFVPNTRNERPVAIDLQGTLLLGGAVGCMMLALALGPILHWSWPCILLLALFPLLLHRLRQVELKLEMQHGAPLLPPSLLRLPSVRFAISLAVLFFSCWSGFMFAVALTLQSGLGLNSFQSGNAFIALGASYFIGAQLSTRMVERFGKRATLLWGCGIQMVGLAVLMATFYRSWPAIGILTLAPATILIGFGQSFIVSTFYRIGLADVPAHHAGSGSAMLSTVQQASLGLGPMLLGSVFSQVLLRHDYRAAILATLAVEGVIMLLLIARTAFSRRSFQSHRATIIPPVCGE</sequence>
<feature type="transmembrane region" description="Helical" evidence="5">
    <location>
        <begin position="165"/>
        <end position="186"/>
    </location>
</feature>
<dbReference type="AlphaFoldDB" id="A0A6M8UPL0"/>
<feature type="transmembrane region" description="Helical" evidence="5">
    <location>
        <begin position="338"/>
        <end position="357"/>
    </location>
</feature>
<feature type="transmembrane region" description="Helical" evidence="5">
    <location>
        <begin position="436"/>
        <end position="458"/>
    </location>
</feature>
<dbReference type="Pfam" id="PF07690">
    <property type="entry name" value="MFS_1"/>
    <property type="match status" value="1"/>
</dbReference>
<dbReference type="KEGG" id="pmak:PMPD1_2248"/>
<feature type="transmembrane region" description="Helical" evidence="5">
    <location>
        <begin position="227"/>
        <end position="245"/>
    </location>
</feature>
<feature type="domain" description="Major facilitator superfamily (MFS) profile" evidence="6">
    <location>
        <begin position="11"/>
        <end position="461"/>
    </location>
</feature>
<gene>
    <name evidence="7" type="ORF">PMPD1_2248</name>
</gene>
<accession>A0A6M8UPL0</accession>
<keyword evidence="2 5" id="KW-0812">Transmembrane</keyword>
<evidence type="ECO:0000313" key="8">
    <source>
        <dbReference type="Proteomes" id="UP000505325"/>
    </source>
</evidence>
<feature type="transmembrane region" description="Helical" evidence="5">
    <location>
        <begin position="273"/>
        <end position="296"/>
    </location>
</feature>
<organism evidence="7 8">
    <name type="scientific">Paramixta manurensis</name>
    <dbReference type="NCBI Taxonomy" id="2740817"/>
    <lineage>
        <taxon>Bacteria</taxon>
        <taxon>Pseudomonadati</taxon>
        <taxon>Pseudomonadota</taxon>
        <taxon>Gammaproteobacteria</taxon>
        <taxon>Enterobacterales</taxon>
        <taxon>Erwiniaceae</taxon>
        <taxon>Paramixta</taxon>
    </lineage>
</organism>
<evidence type="ECO:0000313" key="7">
    <source>
        <dbReference type="EMBL" id="QKJ87193.1"/>
    </source>
</evidence>
<feature type="transmembrane region" description="Helical" evidence="5">
    <location>
        <begin position="308"/>
        <end position="326"/>
    </location>
</feature>
<dbReference type="Gene3D" id="1.20.1720.10">
    <property type="entry name" value="Multidrug resistance protein D"/>
    <property type="match status" value="1"/>
</dbReference>
<name>A0A6M8UPL0_9GAMM</name>
<dbReference type="InterPro" id="IPR011701">
    <property type="entry name" value="MFS"/>
</dbReference>
<comment type="subcellular location">
    <subcellularLocation>
        <location evidence="1">Membrane</location>
        <topology evidence="1">Multi-pass membrane protein</topology>
    </subcellularLocation>
</comment>
<feature type="transmembrane region" description="Helical" evidence="5">
    <location>
        <begin position="12"/>
        <end position="33"/>
    </location>
</feature>
<evidence type="ECO:0000256" key="2">
    <source>
        <dbReference type="ARBA" id="ARBA00022692"/>
    </source>
</evidence>